<dbReference type="PANTHER" id="PTHR34144">
    <property type="entry name" value="CHROMOSOME 8, WHOLE GENOME SHOTGUN SEQUENCE"/>
    <property type="match status" value="1"/>
</dbReference>
<proteinExistence type="predicted"/>
<dbReference type="Proteomes" id="UP000800235">
    <property type="component" value="Unassembled WGS sequence"/>
</dbReference>
<evidence type="ECO:0000256" key="1">
    <source>
        <dbReference type="SAM" id="Phobius"/>
    </source>
</evidence>
<dbReference type="AlphaFoldDB" id="A0A9P4NHR2"/>
<dbReference type="OrthoDB" id="262547at2759"/>
<keyword evidence="3" id="KW-1185">Reference proteome</keyword>
<reference evidence="2" key="1">
    <citation type="journal article" date="2020" name="Stud. Mycol.">
        <title>101 Dothideomycetes genomes: a test case for predicting lifestyles and emergence of pathogens.</title>
        <authorList>
            <person name="Haridas S."/>
            <person name="Albert R."/>
            <person name="Binder M."/>
            <person name="Bloem J."/>
            <person name="Labutti K."/>
            <person name="Salamov A."/>
            <person name="Andreopoulos B."/>
            <person name="Baker S."/>
            <person name="Barry K."/>
            <person name="Bills G."/>
            <person name="Bluhm B."/>
            <person name="Cannon C."/>
            <person name="Castanera R."/>
            <person name="Culley D."/>
            <person name="Daum C."/>
            <person name="Ezra D."/>
            <person name="Gonzalez J."/>
            <person name="Henrissat B."/>
            <person name="Kuo A."/>
            <person name="Liang C."/>
            <person name="Lipzen A."/>
            <person name="Lutzoni F."/>
            <person name="Magnuson J."/>
            <person name="Mondo S."/>
            <person name="Nolan M."/>
            <person name="Ohm R."/>
            <person name="Pangilinan J."/>
            <person name="Park H.-J."/>
            <person name="Ramirez L."/>
            <person name="Alfaro M."/>
            <person name="Sun H."/>
            <person name="Tritt A."/>
            <person name="Yoshinaga Y."/>
            <person name="Zwiers L.-H."/>
            <person name="Turgeon B."/>
            <person name="Goodwin S."/>
            <person name="Spatafora J."/>
            <person name="Crous P."/>
            <person name="Grigoriev I."/>
        </authorList>
    </citation>
    <scope>NUCLEOTIDE SEQUENCE</scope>
    <source>
        <strain evidence="2">CBS 130266</strain>
    </source>
</reference>
<keyword evidence="1" id="KW-0472">Membrane</keyword>
<feature type="transmembrane region" description="Helical" evidence="1">
    <location>
        <begin position="21"/>
        <end position="40"/>
    </location>
</feature>
<accession>A0A9P4NHR2</accession>
<name>A0A9P4NHR2_9PEZI</name>
<dbReference type="InterPro" id="IPR021047">
    <property type="entry name" value="Mannosyltransferase_CMT1"/>
</dbReference>
<sequence>MPIAPSYSVRRIVRPRVARPLLILFLLLNAVQVLYIHNALSRPEPSIETIQPPQRIYIASIHWNNEAILREYWNDAVVALVDVLGPRNVFVSILESGSWDNSKDALRDLDYRLEKQGVLRNITVSDTTHKDEMEKNHNAQGWIQTARGQKELRRIPYLARLRNESLRHLVQLLEKGETFDKVLFLNDVVFTTQDVLKLLNTNNGEYAAACSLDYARPPHYYDTFALRDHDGYEHVMQTWPYFRSGTSRNAMKRHSPVPVSSCWNGIVSMPAAVFGPPTNLHFRGVSDSLAKYHVEGSECCLIHADNPLSASLGVYINPRVRVGYNGPAYDSTHPKGSWVSLWQILIGLWQNRFRRWFTTPSLKELFKKRAVRRWSLEERGNHENGGFCLINEMQVLVENGWAHV</sequence>
<evidence type="ECO:0000313" key="3">
    <source>
        <dbReference type="Proteomes" id="UP000800235"/>
    </source>
</evidence>
<keyword evidence="1" id="KW-1133">Transmembrane helix</keyword>
<dbReference type="Pfam" id="PF11735">
    <property type="entry name" value="CAP59_mtransfer"/>
    <property type="match status" value="1"/>
</dbReference>
<organism evidence="2 3">
    <name type="scientific">Tothia fuscella</name>
    <dbReference type="NCBI Taxonomy" id="1048955"/>
    <lineage>
        <taxon>Eukaryota</taxon>
        <taxon>Fungi</taxon>
        <taxon>Dikarya</taxon>
        <taxon>Ascomycota</taxon>
        <taxon>Pezizomycotina</taxon>
        <taxon>Dothideomycetes</taxon>
        <taxon>Pleosporomycetidae</taxon>
        <taxon>Venturiales</taxon>
        <taxon>Cylindrosympodiaceae</taxon>
        <taxon>Tothia</taxon>
    </lineage>
</organism>
<evidence type="ECO:0000313" key="2">
    <source>
        <dbReference type="EMBL" id="KAF2421468.1"/>
    </source>
</evidence>
<dbReference type="PANTHER" id="PTHR34144:SF7">
    <property type="entry name" value="EXPORT PROTEIN (CAP59), PUTATIVE (AFU_ORTHOLOGUE AFUA_7G05020)-RELATED"/>
    <property type="match status" value="1"/>
</dbReference>
<keyword evidence="1" id="KW-0812">Transmembrane</keyword>
<dbReference type="EMBL" id="MU007098">
    <property type="protein sequence ID" value="KAF2421468.1"/>
    <property type="molecule type" value="Genomic_DNA"/>
</dbReference>
<gene>
    <name evidence="2" type="ORF">EJ08DRAFT_597460</name>
</gene>
<comment type="caution">
    <text evidence="2">The sequence shown here is derived from an EMBL/GenBank/DDBJ whole genome shotgun (WGS) entry which is preliminary data.</text>
</comment>
<protein>
    <submittedName>
        <fullName evidence="2">Polysaccharide export protein</fullName>
    </submittedName>
</protein>